<dbReference type="PROSITE" id="PS00650">
    <property type="entry name" value="G_PROTEIN_RECEP_F2_2"/>
    <property type="match status" value="1"/>
</dbReference>
<feature type="transmembrane region" description="Helical" evidence="14">
    <location>
        <begin position="232"/>
        <end position="253"/>
    </location>
</feature>
<dbReference type="CDD" id="cd15263">
    <property type="entry name" value="7tmB1_DH_R"/>
    <property type="match status" value="1"/>
</dbReference>
<evidence type="ECO:0000256" key="10">
    <source>
        <dbReference type="ARBA" id="ARBA00023224"/>
    </source>
</evidence>
<dbReference type="Gene3D" id="4.10.1240.10">
    <property type="entry name" value="GPCR, family 2, extracellular hormone receptor domain"/>
    <property type="match status" value="1"/>
</dbReference>
<dbReference type="AlphaFoldDB" id="A0AAV2B0E9"/>
<dbReference type="PROSITE" id="PS50227">
    <property type="entry name" value="G_PROTEIN_RECEP_F2_3"/>
    <property type="match status" value="1"/>
</dbReference>
<dbReference type="PRINTS" id="PR01127">
    <property type="entry name" value="DIUHORMONER"/>
</dbReference>
<evidence type="ECO:0000256" key="9">
    <source>
        <dbReference type="ARBA" id="ARBA00023180"/>
    </source>
</evidence>
<dbReference type="EMBL" id="CAXIEN010000247">
    <property type="protein sequence ID" value="CAL1289340.1"/>
    <property type="molecule type" value="Genomic_DNA"/>
</dbReference>
<dbReference type="PANTHER" id="PTHR45620">
    <property type="entry name" value="PDF RECEPTOR-LIKE PROTEIN-RELATED"/>
    <property type="match status" value="1"/>
</dbReference>
<evidence type="ECO:0000256" key="12">
    <source>
        <dbReference type="ARBA" id="ARBA00071387"/>
    </source>
</evidence>
<dbReference type="InterPro" id="IPR000832">
    <property type="entry name" value="GPCR_2_secretin-like"/>
</dbReference>
<gene>
    <name evidence="17" type="ORF">LARSCL_LOCUS15875</name>
</gene>
<keyword evidence="10" id="KW-0807">Transducer</keyword>
<dbReference type="InterPro" id="IPR036445">
    <property type="entry name" value="GPCR_2_extracell_dom_sf"/>
</dbReference>
<dbReference type="InterPro" id="IPR050332">
    <property type="entry name" value="GPCR_2"/>
</dbReference>
<keyword evidence="6" id="KW-0297">G-protein coupled receptor</keyword>
<proteinExistence type="inferred from homology"/>
<evidence type="ECO:0000256" key="5">
    <source>
        <dbReference type="ARBA" id="ARBA00022989"/>
    </source>
</evidence>
<dbReference type="SUPFAM" id="SSF111418">
    <property type="entry name" value="Hormone receptor domain"/>
    <property type="match status" value="1"/>
</dbReference>
<evidence type="ECO:0000256" key="13">
    <source>
        <dbReference type="SAM" id="MobiDB-lite"/>
    </source>
</evidence>
<comment type="subcellular location">
    <subcellularLocation>
        <location evidence="1">Cell membrane</location>
        <topology evidence="1">Multi-pass membrane protein</topology>
    </subcellularLocation>
</comment>
<feature type="transmembrane region" description="Helical" evidence="14">
    <location>
        <begin position="331"/>
        <end position="351"/>
    </location>
</feature>
<dbReference type="SUPFAM" id="SSF81321">
    <property type="entry name" value="Family A G protein-coupled receptor-like"/>
    <property type="match status" value="1"/>
</dbReference>
<dbReference type="Pfam" id="PF02793">
    <property type="entry name" value="HRM"/>
    <property type="match status" value="1"/>
</dbReference>
<evidence type="ECO:0000256" key="2">
    <source>
        <dbReference type="ARBA" id="ARBA00005314"/>
    </source>
</evidence>
<evidence type="ECO:0000256" key="4">
    <source>
        <dbReference type="ARBA" id="ARBA00022692"/>
    </source>
</evidence>
<evidence type="ECO:0000256" key="14">
    <source>
        <dbReference type="SAM" id="Phobius"/>
    </source>
</evidence>
<dbReference type="GO" id="GO:0007188">
    <property type="term" value="P:adenylate cyclase-modulating G protein-coupled receptor signaling pathway"/>
    <property type="evidence" value="ECO:0007669"/>
    <property type="project" value="TreeGrafter"/>
</dbReference>
<feature type="transmembrane region" description="Helical" evidence="14">
    <location>
        <begin position="357"/>
        <end position="379"/>
    </location>
</feature>
<keyword evidence="5 14" id="KW-1133">Transmembrane helix</keyword>
<evidence type="ECO:0000259" key="15">
    <source>
        <dbReference type="PROSITE" id="PS50227"/>
    </source>
</evidence>
<dbReference type="GO" id="GO:0017046">
    <property type="term" value="F:peptide hormone binding"/>
    <property type="evidence" value="ECO:0007669"/>
    <property type="project" value="TreeGrafter"/>
</dbReference>
<evidence type="ECO:0000256" key="1">
    <source>
        <dbReference type="ARBA" id="ARBA00004651"/>
    </source>
</evidence>
<feature type="domain" description="G-protein coupled receptors family 2 profile 1" evidence="15">
    <location>
        <begin position="31"/>
        <end position="109"/>
    </location>
</feature>
<dbReference type="GO" id="GO:0008528">
    <property type="term" value="F:G protein-coupled peptide receptor activity"/>
    <property type="evidence" value="ECO:0007669"/>
    <property type="project" value="TreeGrafter"/>
</dbReference>
<evidence type="ECO:0000256" key="6">
    <source>
        <dbReference type="ARBA" id="ARBA00023040"/>
    </source>
</evidence>
<organism evidence="17 18">
    <name type="scientific">Larinioides sclopetarius</name>
    <dbReference type="NCBI Taxonomy" id="280406"/>
    <lineage>
        <taxon>Eukaryota</taxon>
        <taxon>Metazoa</taxon>
        <taxon>Ecdysozoa</taxon>
        <taxon>Arthropoda</taxon>
        <taxon>Chelicerata</taxon>
        <taxon>Arachnida</taxon>
        <taxon>Araneae</taxon>
        <taxon>Araneomorphae</taxon>
        <taxon>Entelegynae</taxon>
        <taxon>Araneoidea</taxon>
        <taxon>Araneidae</taxon>
        <taxon>Larinioides</taxon>
    </lineage>
</organism>
<reference evidence="17 18" key="1">
    <citation type="submission" date="2024-04" db="EMBL/GenBank/DDBJ databases">
        <authorList>
            <person name="Rising A."/>
            <person name="Reimegard J."/>
            <person name="Sonavane S."/>
            <person name="Akerstrom W."/>
            <person name="Nylinder S."/>
            <person name="Hedman E."/>
            <person name="Kallberg Y."/>
        </authorList>
    </citation>
    <scope>NUCLEOTIDE SEQUENCE [LARGE SCALE GENOMIC DNA]</scope>
</reference>
<dbReference type="PRINTS" id="PR00249">
    <property type="entry name" value="GPCRSECRETIN"/>
</dbReference>
<feature type="transmembrane region" description="Helical" evidence="14">
    <location>
        <begin position="161"/>
        <end position="182"/>
    </location>
</feature>
<sequence length="471" mass="53726">MEKIFDLNDTLNLDDYSLLFNESSISVEALDCMLRHYNKTYSEEDDFCNTTWDGLSCWPATKAGTTVIIKCMEFLNRVPYDTTQNVTRECHANGTWAAQSDYSECRPLEQKDESFEVLWDVKDAHTIYSIGYGLSLVALAIALWIFMYFSDLRCLRNTIHTNLLVTYLFIDLTWIITAALQTSTSHEANKVACFLVILLTYLMGTNFFWMFVEGLYLYILVVRTFSVETVKLHVYAVIGWGLPAAMVIPWAIVKSQFSHVERSDQHVKAFSVNECPWQNKDHFDYIFICPVILVLMINIYFLGRIMWVLITKLRAATSVESKQYRKAAKALLVLIPLLGVTYVVVIVTPAHRTARVVFSYAQAILLSTQGFTVAVLYCFMNGEVQKSVRHHLEQWKDQRGLGNGRRQLRCEGSSTTDGFRLYPNRGVRDRTSCISLSTSGTWLSTYKSPQTTSTRPSNGSYSPVPVKEDVI</sequence>
<feature type="transmembrane region" description="Helical" evidence="14">
    <location>
        <begin position="194"/>
        <end position="220"/>
    </location>
</feature>
<name>A0AAV2B0E9_9ARAC</name>
<feature type="region of interest" description="Disordered" evidence="13">
    <location>
        <begin position="445"/>
        <end position="471"/>
    </location>
</feature>
<feature type="transmembrane region" description="Helical" evidence="14">
    <location>
        <begin position="127"/>
        <end position="149"/>
    </location>
</feature>
<keyword evidence="18" id="KW-1185">Reference proteome</keyword>
<protein>
    <recommendedName>
        <fullName evidence="12">Diuretic hormone receptor</fullName>
    </recommendedName>
</protein>
<evidence type="ECO:0000313" key="18">
    <source>
        <dbReference type="Proteomes" id="UP001497382"/>
    </source>
</evidence>
<evidence type="ECO:0000256" key="3">
    <source>
        <dbReference type="ARBA" id="ARBA00022475"/>
    </source>
</evidence>
<evidence type="ECO:0000313" key="17">
    <source>
        <dbReference type="EMBL" id="CAL1289340.1"/>
    </source>
</evidence>
<dbReference type="SMART" id="SM00008">
    <property type="entry name" value="HormR"/>
    <property type="match status" value="1"/>
</dbReference>
<feature type="compositionally biased region" description="Polar residues" evidence="13">
    <location>
        <begin position="445"/>
        <end position="461"/>
    </location>
</feature>
<evidence type="ECO:0000256" key="11">
    <source>
        <dbReference type="ARBA" id="ARBA00054836"/>
    </source>
</evidence>
<dbReference type="PANTHER" id="PTHR45620:SF15">
    <property type="entry name" value="DIURETIC HORMONE 44 RECEPTOR 1-RELATED"/>
    <property type="match status" value="1"/>
</dbReference>
<dbReference type="GO" id="GO:0007166">
    <property type="term" value="P:cell surface receptor signaling pathway"/>
    <property type="evidence" value="ECO:0007669"/>
    <property type="project" value="InterPro"/>
</dbReference>
<dbReference type="Pfam" id="PF00002">
    <property type="entry name" value="7tm_2"/>
    <property type="match status" value="1"/>
</dbReference>
<dbReference type="FunFam" id="1.20.1070.10:FF:000155">
    <property type="entry name" value="diuretic hormone receptor isoform X1"/>
    <property type="match status" value="1"/>
</dbReference>
<dbReference type="InterPro" id="IPR017983">
    <property type="entry name" value="GPCR_2_secretin-like_CS"/>
</dbReference>
<keyword evidence="9" id="KW-0325">Glycoprotein</keyword>
<evidence type="ECO:0000259" key="16">
    <source>
        <dbReference type="PROSITE" id="PS50261"/>
    </source>
</evidence>
<dbReference type="Gene3D" id="1.20.1070.10">
    <property type="entry name" value="Rhodopsin 7-helix transmembrane proteins"/>
    <property type="match status" value="1"/>
</dbReference>
<dbReference type="InterPro" id="IPR017981">
    <property type="entry name" value="GPCR_2-like_7TM"/>
</dbReference>
<dbReference type="GO" id="GO:0008036">
    <property type="term" value="F:diuretic hormone receptor activity"/>
    <property type="evidence" value="ECO:0007669"/>
    <property type="project" value="InterPro"/>
</dbReference>
<dbReference type="InterPro" id="IPR002001">
    <property type="entry name" value="GPCR_2_diuretic_rcpt"/>
</dbReference>
<evidence type="ECO:0000256" key="8">
    <source>
        <dbReference type="ARBA" id="ARBA00023170"/>
    </source>
</evidence>
<keyword evidence="7 14" id="KW-0472">Membrane</keyword>
<dbReference type="PROSITE" id="PS50261">
    <property type="entry name" value="G_PROTEIN_RECEP_F2_4"/>
    <property type="match status" value="1"/>
</dbReference>
<keyword evidence="8" id="KW-0675">Receptor</keyword>
<feature type="domain" description="G-protein coupled receptors family 2 profile 2" evidence="16">
    <location>
        <begin position="124"/>
        <end position="381"/>
    </location>
</feature>
<dbReference type="GO" id="GO:0005886">
    <property type="term" value="C:plasma membrane"/>
    <property type="evidence" value="ECO:0007669"/>
    <property type="project" value="UniProtKB-SubCell"/>
</dbReference>
<keyword evidence="4 14" id="KW-0812">Transmembrane</keyword>
<dbReference type="Proteomes" id="UP001497382">
    <property type="component" value="Unassembled WGS sequence"/>
</dbReference>
<feature type="transmembrane region" description="Helical" evidence="14">
    <location>
        <begin position="285"/>
        <end position="310"/>
    </location>
</feature>
<dbReference type="InterPro" id="IPR001879">
    <property type="entry name" value="GPCR_2_extracellular_dom"/>
</dbReference>
<accession>A0AAV2B0E9</accession>
<comment type="caution">
    <text evidence="17">The sequence shown here is derived from an EMBL/GenBank/DDBJ whole genome shotgun (WGS) entry which is preliminary data.</text>
</comment>
<comment type="similarity">
    <text evidence="2">Belongs to the G-protein coupled receptor 2 family.</text>
</comment>
<keyword evidence="3" id="KW-1003">Cell membrane</keyword>
<evidence type="ECO:0000256" key="7">
    <source>
        <dbReference type="ARBA" id="ARBA00023136"/>
    </source>
</evidence>
<comment type="function">
    <text evidence="11">Receptor for the insect diurectic hormone. The activity of this receptor is mediated by G proteins which activate adenylyl cyclase.</text>
</comment>